<evidence type="ECO:0000256" key="5">
    <source>
        <dbReference type="ARBA" id="ARBA00022989"/>
    </source>
</evidence>
<sequence>MWMFLRRAWHSEIDDPGKVINCVKVGIALSVVSLFYYMGPLYDGVGETAVWAVMIVVVVFEYTVGVTISKCLNRATGTCLAGFLAIGVHWLVSKSGNKFEPIITGASLFLLASVANFFRFIPAVKKRFDYGTMIFILTFSLVSISGYWVDKLREMARERFSTIVIGTYLCILTSIMIFPVWAGQELHCSTIRNMEKLPKSLECCVAEYFDDGEKCSDALVQHQLAYKCILNCKAIEESMVSY</sequence>
<evidence type="ECO:0000256" key="3">
    <source>
        <dbReference type="ARBA" id="ARBA00022448"/>
    </source>
</evidence>
<keyword evidence="7 9" id="KW-0472">Membrane</keyword>
<dbReference type="AlphaFoldDB" id="A0ABD2XXR2"/>
<protein>
    <recommendedName>
        <fullName evidence="12">Aluminum-activated malate transporter</fullName>
    </recommendedName>
</protein>
<evidence type="ECO:0000256" key="6">
    <source>
        <dbReference type="ARBA" id="ARBA00023065"/>
    </source>
</evidence>
<feature type="transmembrane region" description="Helical" evidence="9">
    <location>
        <begin position="160"/>
        <end position="182"/>
    </location>
</feature>
<keyword evidence="11" id="KW-1185">Reference proteome</keyword>
<evidence type="ECO:0000313" key="10">
    <source>
        <dbReference type="EMBL" id="KAL3499057.1"/>
    </source>
</evidence>
<keyword evidence="3" id="KW-0813">Transport</keyword>
<gene>
    <name evidence="10" type="ORF">ACH5RR_041789</name>
</gene>
<evidence type="ECO:0000256" key="1">
    <source>
        <dbReference type="ARBA" id="ARBA00004141"/>
    </source>
</evidence>
<evidence type="ECO:0000256" key="8">
    <source>
        <dbReference type="ARBA" id="ARBA00023303"/>
    </source>
</evidence>
<feature type="transmembrane region" description="Helical" evidence="9">
    <location>
        <begin position="50"/>
        <end position="68"/>
    </location>
</feature>
<evidence type="ECO:0000256" key="2">
    <source>
        <dbReference type="ARBA" id="ARBA00007079"/>
    </source>
</evidence>
<keyword evidence="8" id="KW-0407">Ion channel</keyword>
<keyword evidence="4 9" id="KW-0812">Transmembrane</keyword>
<reference evidence="10 11" key="1">
    <citation type="submission" date="2024-11" db="EMBL/GenBank/DDBJ databases">
        <title>A near-complete genome assembly of Cinchona calisaya.</title>
        <authorList>
            <person name="Lian D.C."/>
            <person name="Zhao X.W."/>
            <person name="Wei L."/>
        </authorList>
    </citation>
    <scope>NUCLEOTIDE SEQUENCE [LARGE SCALE GENOMIC DNA]</scope>
    <source>
        <tissue evidence="10">Nenye</tissue>
    </source>
</reference>
<comment type="caution">
    <text evidence="10">The sequence shown here is derived from an EMBL/GenBank/DDBJ whole genome shotgun (WGS) entry which is preliminary data.</text>
</comment>
<evidence type="ECO:0000313" key="11">
    <source>
        <dbReference type="Proteomes" id="UP001630127"/>
    </source>
</evidence>
<proteinExistence type="inferred from homology"/>
<dbReference type="GO" id="GO:0034220">
    <property type="term" value="P:monoatomic ion transmembrane transport"/>
    <property type="evidence" value="ECO:0007669"/>
    <property type="project" value="UniProtKB-KW"/>
</dbReference>
<comment type="similarity">
    <text evidence="2">Belongs to the aromatic acid exporter (TC 2.A.85) family.</text>
</comment>
<feature type="transmembrane region" description="Helical" evidence="9">
    <location>
        <begin position="130"/>
        <end position="148"/>
    </location>
</feature>
<dbReference type="Pfam" id="PF11744">
    <property type="entry name" value="ALMT"/>
    <property type="match status" value="1"/>
</dbReference>
<name>A0ABD2XXR2_9GENT</name>
<dbReference type="GO" id="GO:0016020">
    <property type="term" value="C:membrane"/>
    <property type="evidence" value="ECO:0007669"/>
    <property type="project" value="UniProtKB-SubCell"/>
</dbReference>
<evidence type="ECO:0000256" key="9">
    <source>
        <dbReference type="SAM" id="Phobius"/>
    </source>
</evidence>
<organism evidence="10 11">
    <name type="scientific">Cinchona calisaya</name>
    <dbReference type="NCBI Taxonomy" id="153742"/>
    <lineage>
        <taxon>Eukaryota</taxon>
        <taxon>Viridiplantae</taxon>
        <taxon>Streptophyta</taxon>
        <taxon>Embryophyta</taxon>
        <taxon>Tracheophyta</taxon>
        <taxon>Spermatophyta</taxon>
        <taxon>Magnoliopsida</taxon>
        <taxon>eudicotyledons</taxon>
        <taxon>Gunneridae</taxon>
        <taxon>Pentapetalae</taxon>
        <taxon>asterids</taxon>
        <taxon>lamiids</taxon>
        <taxon>Gentianales</taxon>
        <taxon>Rubiaceae</taxon>
        <taxon>Cinchonoideae</taxon>
        <taxon>Cinchoneae</taxon>
        <taxon>Cinchona</taxon>
    </lineage>
</organism>
<feature type="transmembrane region" description="Helical" evidence="9">
    <location>
        <begin position="99"/>
        <end position="118"/>
    </location>
</feature>
<keyword evidence="6" id="KW-0406">Ion transport</keyword>
<evidence type="ECO:0000256" key="4">
    <source>
        <dbReference type="ARBA" id="ARBA00022692"/>
    </source>
</evidence>
<evidence type="ECO:0000256" key="7">
    <source>
        <dbReference type="ARBA" id="ARBA00023136"/>
    </source>
</evidence>
<comment type="subcellular location">
    <subcellularLocation>
        <location evidence="1">Membrane</location>
        <topology evidence="1">Multi-pass membrane protein</topology>
    </subcellularLocation>
</comment>
<feature type="transmembrane region" description="Helical" evidence="9">
    <location>
        <begin position="21"/>
        <end position="38"/>
    </location>
</feature>
<dbReference type="PANTHER" id="PTHR31086">
    <property type="entry name" value="ALUMINUM-ACTIVATED MALATE TRANSPORTER 10"/>
    <property type="match status" value="1"/>
</dbReference>
<dbReference type="EMBL" id="JBJUIK010000017">
    <property type="protein sequence ID" value="KAL3499057.1"/>
    <property type="molecule type" value="Genomic_DNA"/>
</dbReference>
<dbReference type="Proteomes" id="UP001630127">
    <property type="component" value="Unassembled WGS sequence"/>
</dbReference>
<accession>A0ABD2XXR2</accession>
<feature type="transmembrane region" description="Helical" evidence="9">
    <location>
        <begin position="75"/>
        <end position="93"/>
    </location>
</feature>
<dbReference type="InterPro" id="IPR020966">
    <property type="entry name" value="ALMT"/>
</dbReference>
<evidence type="ECO:0008006" key="12">
    <source>
        <dbReference type="Google" id="ProtNLM"/>
    </source>
</evidence>
<keyword evidence="5 9" id="KW-1133">Transmembrane helix</keyword>